<name>A0A2P2GE23_STREW</name>
<dbReference type="AlphaFoldDB" id="A0A2P2GE23"/>
<feature type="chain" id="PRO_5015141229" evidence="2">
    <location>
        <begin position="38"/>
        <end position="78"/>
    </location>
</feature>
<comment type="caution">
    <text evidence="3">The sequence shown here is derived from an EMBL/GenBank/DDBJ whole genome shotgun (WGS) entry which is preliminary data.</text>
</comment>
<keyword evidence="4" id="KW-1185">Reference proteome</keyword>
<feature type="non-terminal residue" evidence="3">
    <location>
        <position position="78"/>
    </location>
</feature>
<evidence type="ECO:0000256" key="2">
    <source>
        <dbReference type="SAM" id="SignalP"/>
    </source>
</evidence>
<dbReference type="Proteomes" id="UP000265325">
    <property type="component" value="Unassembled WGS sequence"/>
</dbReference>
<protein>
    <submittedName>
        <fullName evidence="3">Uncharacterized protein</fullName>
    </submittedName>
</protein>
<feature type="signal peptide" evidence="2">
    <location>
        <begin position="1"/>
        <end position="37"/>
    </location>
</feature>
<proteinExistence type="predicted"/>
<evidence type="ECO:0000256" key="1">
    <source>
        <dbReference type="SAM" id="MobiDB-lite"/>
    </source>
</evidence>
<keyword evidence="2" id="KW-0732">Signal</keyword>
<reference evidence="3 4" key="1">
    <citation type="submission" date="2015-05" db="EMBL/GenBank/DDBJ databases">
        <title>Draft Genome assembly of Streptomyces showdoensis.</title>
        <authorList>
            <person name="Thapa K.K."/>
            <person name="Metsa-Ketela M."/>
        </authorList>
    </citation>
    <scope>NUCLEOTIDE SEQUENCE [LARGE SCALE GENOMIC DNA]</scope>
    <source>
        <strain evidence="3 4">ATCC 15227</strain>
    </source>
</reference>
<sequence>MRSLPARPGVPAVRARRFAVAVLLVLAALLGTGAAFAGTAGAEPRTVGASAEPAAEVHDLAGNEATTPVRGARRPAPH</sequence>
<evidence type="ECO:0000313" key="3">
    <source>
        <dbReference type="EMBL" id="KKZ69069.1"/>
    </source>
</evidence>
<accession>A0A2P2GE23</accession>
<organism evidence="3 4">
    <name type="scientific">Streptomyces showdoensis</name>
    <dbReference type="NCBI Taxonomy" id="68268"/>
    <lineage>
        <taxon>Bacteria</taxon>
        <taxon>Bacillati</taxon>
        <taxon>Actinomycetota</taxon>
        <taxon>Actinomycetes</taxon>
        <taxon>Kitasatosporales</taxon>
        <taxon>Streptomycetaceae</taxon>
        <taxon>Streptomyces</taxon>
    </lineage>
</organism>
<dbReference type="EMBL" id="LAQS01000119">
    <property type="protein sequence ID" value="KKZ69069.1"/>
    <property type="molecule type" value="Genomic_DNA"/>
</dbReference>
<feature type="region of interest" description="Disordered" evidence="1">
    <location>
        <begin position="47"/>
        <end position="78"/>
    </location>
</feature>
<gene>
    <name evidence="3" type="ORF">VO63_36215</name>
</gene>
<evidence type="ECO:0000313" key="4">
    <source>
        <dbReference type="Proteomes" id="UP000265325"/>
    </source>
</evidence>